<dbReference type="EMBL" id="AECU01000112">
    <property type="protein sequence ID" value="EFQ07183.1"/>
    <property type="molecule type" value="Genomic_DNA"/>
</dbReference>
<dbReference type="HOGENOM" id="CLU_1067509_0_0_9"/>
<accession>E2ZI06</accession>
<organism evidence="1 2">
    <name type="scientific">Faecalibacterium cf. prausnitzii KLE1255</name>
    <dbReference type="NCBI Taxonomy" id="748224"/>
    <lineage>
        <taxon>Bacteria</taxon>
        <taxon>Bacillati</taxon>
        <taxon>Bacillota</taxon>
        <taxon>Clostridia</taxon>
        <taxon>Eubacteriales</taxon>
        <taxon>Oscillospiraceae</taxon>
        <taxon>Faecalibacterium</taxon>
    </lineage>
</organism>
<comment type="caution">
    <text evidence="1">The sequence shown here is derived from an EMBL/GenBank/DDBJ whole genome shotgun (WGS) entry which is preliminary data.</text>
</comment>
<dbReference type="InterPro" id="IPR009706">
    <property type="entry name" value="DUF1287"/>
</dbReference>
<dbReference type="AlphaFoldDB" id="E2ZI06"/>
<feature type="non-terminal residue" evidence="1">
    <location>
        <position position="1"/>
    </location>
</feature>
<proteinExistence type="predicted"/>
<protein>
    <recommendedName>
        <fullName evidence="3">DUF1287 domain-containing protein</fullName>
    </recommendedName>
</protein>
<name>E2ZI06_9FIRM</name>
<dbReference type="Pfam" id="PF06940">
    <property type="entry name" value="DUF1287"/>
    <property type="match status" value="1"/>
</dbReference>
<evidence type="ECO:0000313" key="2">
    <source>
        <dbReference type="Proteomes" id="UP000006028"/>
    </source>
</evidence>
<reference evidence="1 2" key="1">
    <citation type="submission" date="2010-08" db="EMBL/GenBank/DDBJ databases">
        <authorList>
            <person name="Weinstock G."/>
            <person name="Sodergren E."/>
            <person name="Clifton S."/>
            <person name="Fulton L."/>
            <person name="Fulton B."/>
            <person name="Courtney L."/>
            <person name="Fronick C."/>
            <person name="Harrison M."/>
            <person name="Strong C."/>
            <person name="Farmer C."/>
            <person name="Delahaunty K."/>
            <person name="Markovic C."/>
            <person name="Hall O."/>
            <person name="Minx P."/>
            <person name="Tomlinson C."/>
            <person name="Mitreva M."/>
            <person name="Hou S."/>
            <person name="Chen J."/>
            <person name="Wollam A."/>
            <person name="Pepin K.H."/>
            <person name="Johnson M."/>
            <person name="Bhonagiri V."/>
            <person name="Zhang X."/>
            <person name="Suruliraj S."/>
            <person name="Warren W."/>
            <person name="Chinwalla A."/>
            <person name="Mardis E.R."/>
            <person name="Wilson R.K."/>
        </authorList>
    </citation>
    <scope>NUCLEOTIDE SEQUENCE [LARGE SCALE GENOMIC DNA]</scope>
    <source>
        <strain evidence="1 2">KLE1255</strain>
    </source>
</reference>
<gene>
    <name evidence="1" type="ORF">HMPREF9436_01296</name>
</gene>
<dbReference type="eggNOG" id="COG3738">
    <property type="taxonomic scope" value="Bacteria"/>
</dbReference>
<evidence type="ECO:0000313" key="1">
    <source>
        <dbReference type="EMBL" id="EFQ07183.1"/>
    </source>
</evidence>
<sequence>RFRRNSEAFFLFDLLQKFLLHIARTVHEKARRDRVYQKGEYEVERKSAVRAVGMFLLAALTILTLCRYQHTSAVRPKDRFSGQIPQLHSTADADGDGVDDQTDILNGALAYVSTHPKYKSRYYETGYPDDGYGVCTDVVAYALKNAGYDLQALVDTDIREHPEEYGITAPDKNIDFRRVRNLKVFFSRNTVKLTTNVSETEQWQGGDIVIFERHIGIVSDWRNKNGVPYVIHHNDPWQTAYEQDVLERRTDIVGHYRISE</sequence>
<dbReference type="Proteomes" id="UP000006028">
    <property type="component" value="Unassembled WGS sequence"/>
</dbReference>
<evidence type="ECO:0008006" key="3">
    <source>
        <dbReference type="Google" id="ProtNLM"/>
    </source>
</evidence>